<gene>
    <name evidence="1" type="ORF">HJG63_008136</name>
</gene>
<keyword evidence="2" id="KW-1185">Reference proteome</keyword>
<accession>A0A7J8E8K9</accession>
<comment type="caution">
    <text evidence="1">The sequence shown here is derived from an EMBL/GenBank/DDBJ whole genome shotgun (WGS) entry which is preliminary data.</text>
</comment>
<protein>
    <submittedName>
        <fullName evidence="1">Uncharacterized protein</fullName>
    </submittedName>
</protein>
<sequence>MGTPGCRAGKTPLRIQIRQVCTPPNSVVRVQPQLDSEDEQSCWLGSILRHCRDELGLTRCVCQLWPAHPSSPSRSDFQHCRFHCRFHCGPHGVRSEYRLLQRNPQCWGRLVSPAWLSFPTGGTRGSGETSLCGEVLSWEEAVQSVLL</sequence>
<evidence type="ECO:0000313" key="2">
    <source>
        <dbReference type="Proteomes" id="UP000593571"/>
    </source>
</evidence>
<dbReference type="AlphaFoldDB" id="A0A7J8E8K9"/>
<dbReference type="Proteomes" id="UP000593571">
    <property type="component" value="Unassembled WGS sequence"/>
</dbReference>
<reference evidence="1 2" key="1">
    <citation type="journal article" date="2020" name="Nature">
        <title>Six reference-quality genomes reveal evolution of bat adaptations.</title>
        <authorList>
            <person name="Jebb D."/>
            <person name="Huang Z."/>
            <person name="Pippel M."/>
            <person name="Hughes G.M."/>
            <person name="Lavrichenko K."/>
            <person name="Devanna P."/>
            <person name="Winkler S."/>
            <person name="Jermiin L.S."/>
            <person name="Skirmuntt E.C."/>
            <person name="Katzourakis A."/>
            <person name="Burkitt-Gray L."/>
            <person name="Ray D.A."/>
            <person name="Sullivan K.A.M."/>
            <person name="Roscito J.G."/>
            <person name="Kirilenko B.M."/>
            <person name="Davalos L.M."/>
            <person name="Corthals A.P."/>
            <person name="Power M.L."/>
            <person name="Jones G."/>
            <person name="Ransome R.D."/>
            <person name="Dechmann D.K.N."/>
            <person name="Locatelli A.G."/>
            <person name="Puechmaille S.J."/>
            <person name="Fedrigo O."/>
            <person name="Jarvis E.D."/>
            <person name="Hiller M."/>
            <person name="Vernes S.C."/>
            <person name="Myers E.W."/>
            <person name="Teeling E.C."/>
        </authorList>
    </citation>
    <scope>NUCLEOTIDE SEQUENCE [LARGE SCALE GENOMIC DNA]</scope>
    <source>
        <strain evidence="1">MRouAeg1</strain>
        <tissue evidence="1">Muscle</tissue>
    </source>
</reference>
<proteinExistence type="predicted"/>
<name>A0A7J8E8K9_ROUAE</name>
<evidence type="ECO:0000313" key="1">
    <source>
        <dbReference type="EMBL" id="KAF6431625.1"/>
    </source>
</evidence>
<dbReference type="EMBL" id="JACASE010000010">
    <property type="protein sequence ID" value="KAF6431625.1"/>
    <property type="molecule type" value="Genomic_DNA"/>
</dbReference>
<organism evidence="1 2">
    <name type="scientific">Rousettus aegyptiacus</name>
    <name type="common">Egyptian fruit bat</name>
    <name type="synonym">Pteropus aegyptiacus</name>
    <dbReference type="NCBI Taxonomy" id="9407"/>
    <lineage>
        <taxon>Eukaryota</taxon>
        <taxon>Metazoa</taxon>
        <taxon>Chordata</taxon>
        <taxon>Craniata</taxon>
        <taxon>Vertebrata</taxon>
        <taxon>Euteleostomi</taxon>
        <taxon>Mammalia</taxon>
        <taxon>Eutheria</taxon>
        <taxon>Laurasiatheria</taxon>
        <taxon>Chiroptera</taxon>
        <taxon>Yinpterochiroptera</taxon>
        <taxon>Pteropodoidea</taxon>
        <taxon>Pteropodidae</taxon>
        <taxon>Rousettinae</taxon>
        <taxon>Rousettus</taxon>
    </lineage>
</organism>